<gene>
    <name evidence="1" type="ORF">TorRG33x02_062240</name>
</gene>
<keyword evidence="2" id="KW-1185">Reference proteome</keyword>
<evidence type="ECO:0000313" key="2">
    <source>
        <dbReference type="Proteomes" id="UP000237000"/>
    </source>
</evidence>
<organism evidence="1 2">
    <name type="scientific">Trema orientale</name>
    <name type="common">Charcoal tree</name>
    <name type="synonym">Celtis orientalis</name>
    <dbReference type="NCBI Taxonomy" id="63057"/>
    <lineage>
        <taxon>Eukaryota</taxon>
        <taxon>Viridiplantae</taxon>
        <taxon>Streptophyta</taxon>
        <taxon>Embryophyta</taxon>
        <taxon>Tracheophyta</taxon>
        <taxon>Spermatophyta</taxon>
        <taxon>Magnoliopsida</taxon>
        <taxon>eudicotyledons</taxon>
        <taxon>Gunneridae</taxon>
        <taxon>Pentapetalae</taxon>
        <taxon>rosids</taxon>
        <taxon>fabids</taxon>
        <taxon>Rosales</taxon>
        <taxon>Cannabaceae</taxon>
        <taxon>Trema</taxon>
    </lineage>
</organism>
<evidence type="ECO:0000313" key="1">
    <source>
        <dbReference type="EMBL" id="PON97909.1"/>
    </source>
</evidence>
<protein>
    <submittedName>
        <fullName evidence="1">Uncharacterized protein</fullName>
    </submittedName>
</protein>
<proteinExistence type="predicted"/>
<sequence length="106" mass="12015">STRTTCLGTQTSLFKLCLCGAGFESFVHTLLHCESARDILSSCRLNFDVCMLQGSDFLLNLIELSKISSMEDFMLSIIIMWYIWFERDQIVHGESSRKAEISGFSC</sequence>
<dbReference type="Proteomes" id="UP000237000">
    <property type="component" value="Unassembled WGS sequence"/>
</dbReference>
<reference evidence="2" key="1">
    <citation type="submission" date="2016-06" db="EMBL/GenBank/DDBJ databases">
        <title>Parallel loss of symbiosis genes in relatives of nitrogen-fixing non-legume Parasponia.</title>
        <authorList>
            <person name="Van Velzen R."/>
            <person name="Holmer R."/>
            <person name="Bu F."/>
            <person name="Rutten L."/>
            <person name="Van Zeijl A."/>
            <person name="Liu W."/>
            <person name="Santuari L."/>
            <person name="Cao Q."/>
            <person name="Sharma T."/>
            <person name="Shen D."/>
            <person name="Roswanjaya Y."/>
            <person name="Wardhani T."/>
            <person name="Kalhor M.S."/>
            <person name="Jansen J."/>
            <person name="Van den Hoogen J."/>
            <person name="Gungor B."/>
            <person name="Hartog M."/>
            <person name="Hontelez J."/>
            <person name="Verver J."/>
            <person name="Yang W.-C."/>
            <person name="Schijlen E."/>
            <person name="Repin R."/>
            <person name="Schilthuizen M."/>
            <person name="Schranz E."/>
            <person name="Heidstra R."/>
            <person name="Miyata K."/>
            <person name="Fedorova E."/>
            <person name="Kohlen W."/>
            <person name="Bisseling T."/>
            <person name="Smit S."/>
            <person name="Geurts R."/>
        </authorList>
    </citation>
    <scope>NUCLEOTIDE SEQUENCE [LARGE SCALE GENOMIC DNA]</scope>
    <source>
        <strain evidence="2">cv. RG33-2</strain>
    </source>
</reference>
<dbReference type="InParanoid" id="A0A2P5FJE8"/>
<comment type="caution">
    <text evidence="1">The sequence shown here is derived from an EMBL/GenBank/DDBJ whole genome shotgun (WGS) entry which is preliminary data.</text>
</comment>
<name>A0A2P5FJE8_TREOI</name>
<accession>A0A2P5FJE8</accession>
<feature type="non-terminal residue" evidence="1">
    <location>
        <position position="1"/>
    </location>
</feature>
<dbReference type="AlphaFoldDB" id="A0A2P5FJE8"/>
<dbReference type="EMBL" id="JXTC01000028">
    <property type="protein sequence ID" value="PON97909.1"/>
    <property type="molecule type" value="Genomic_DNA"/>
</dbReference>